<sequence>MKQLKNNDDDITILEILFGLFCLLAYVFLCLYVSVIFYVTFINQNYVWPVVSVILFAVLTVGIRWALPKASKDFKEWLNVDRKSA</sequence>
<feature type="transmembrane region" description="Helical" evidence="1">
    <location>
        <begin position="46"/>
        <end position="67"/>
    </location>
</feature>
<proteinExistence type="predicted"/>
<name>A0A5M8RP47_9BACI</name>
<keyword evidence="1" id="KW-0472">Membrane</keyword>
<accession>A0A5M8RP47</accession>
<reference evidence="2 3" key="1">
    <citation type="submission" date="2018-08" db="EMBL/GenBank/DDBJ databases">
        <title>Bacillus phenotypic plasticity.</title>
        <authorList>
            <person name="Hurtado E."/>
        </authorList>
    </citation>
    <scope>NUCLEOTIDE SEQUENCE [LARGE SCALE GENOMIC DNA]</scope>
    <source>
        <strain evidence="2 3">427</strain>
    </source>
</reference>
<dbReference type="RefSeq" id="WP_150149888.1">
    <property type="nucleotide sequence ID" value="NZ_QSND01000003.1"/>
</dbReference>
<organism evidence="2 3">
    <name type="scientific">Bacillus swezeyi</name>
    <dbReference type="NCBI Taxonomy" id="1925020"/>
    <lineage>
        <taxon>Bacteria</taxon>
        <taxon>Bacillati</taxon>
        <taxon>Bacillota</taxon>
        <taxon>Bacilli</taxon>
        <taxon>Bacillales</taxon>
        <taxon>Bacillaceae</taxon>
        <taxon>Bacillus</taxon>
    </lineage>
</organism>
<evidence type="ECO:0000313" key="3">
    <source>
        <dbReference type="Proteomes" id="UP000324326"/>
    </source>
</evidence>
<dbReference type="AlphaFoldDB" id="A0A5M8RP47"/>
<feature type="transmembrane region" description="Helical" evidence="1">
    <location>
        <begin position="12"/>
        <end position="40"/>
    </location>
</feature>
<evidence type="ECO:0000256" key="1">
    <source>
        <dbReference type="SAM" id="Phobius"/>
    </source>
</evidence>
<dbReference type="EMBL" id="QSND01000003">
    <property type="protein sequence ID" value="KAA6449661.1"/>
    <property type="molecule type" value="Genomic_DNA"/>
</dbReference>
<protein>
    <submittedName>
        <fullName evidence="2">Uncharacterized protein</fullName>
    </submittedName>
</protein>
<dbReference type="Proteomes" id="UP000324326">
    <property type="component" value="Unassembled WGS sequence"/>
</dbReference>
<evidence type="ECO:0000313" key="2">
    <source>
        <dbReference type="EMBL" id="KAA6449661.1"/>
    </source>
</evidence>
<keyword evidence="1" id="KW-0812">Transmembrane</keyword>
<comment type="caution">
    <text evidence="2">The sequence shown here is derived from an EMBL/GenBank/DDBJ whole genome shotgun (WGS) entry which is preliminary data.</text>
</comment>
<gene>
    <name evidence="2" type="ORF">DX927_17600</name>
</gene>
<keyword evidence="1" id="KW-1133">Transmembrane helix</keyword>